<dbReference type="EMBL" id="JAPQKS010000001">
    <property type="protein sequence ID" value="KAJ5248551.1"/>
    <property type="molecule type" value="Genomic_DNA"/>
</dbReference>
<keyword evidence="6" id="KW-0408">Iron</keyword>
<dbReference type="OrthoDB" id="3207336at2759"/>
<evidence type="ECO:0000256" key="5">
    <source>
        <dbReference type="ARBA" id="ARBA00023002"/>
    </source>
</evidence>
<dbReference type="GO" id="GO:0004601">
    <property type="term" value="F:peroxidase activity"/>
    <property type="evidence" value="ECO:0007669"/>
    <property type="project" value="UniProtKB-KW"/>
</dbReference>
<dbReference type="GO" id="GO:0005829">
    <property type="term" value="C:cytosol"/>
    <property type="evidence" value="ECO:0007669"/>
    <property type="project" value="TreeGrafter"/>
</dbReference>
<keyword evidence="4" id="KW-0479">Metal-binding</keyword>
<dbReference type="GO" id="GO:0046872">
    <property type="term" value="F:metal ion binding"/>
    <property type="evidence" value="ECO:0007669"/>
    <property type="project" value="UniProtKB-KW"/>
</dbReference>
<feature type="compositionally biased region" description="Basic and acidic residues" evidence="8">
    <location>
        <begin position="191"/>
        <end position="210"/>
    </location>
</feature>
<dbReference type="AlphaFoldDB" id="A0A9W9PJE3"/>
<evidence type="ECO:0000256" key="1">
    <source>
        <dbReference type="ARBA" id="ARBA00001970"/>
    </source>
</evidence>
<keyword evidence="5" id="KW-0560">Oxidoreductase</keyword>
<evidence type="ECO:0000256" key="7">
    <source>
        <dbReference type="ARBA" id="ARBA00025737"/>
    </source>
</evidence>
<dbReference type="InterPro" id="IPR006314">
    <property type="entry name" value="Dyp_peroxidase"/>
</dbReference>
<evidence type="ECO:0000256" key="6">
    <source>
        <dbReference type="ARBA" id="ARBA00023004"/>
    </source>
</evidence>
<dbReference type="PANTHER" id="PTHR30521">
    <property type="entry name" value="DEFERROCHELATASE/PEROXIDASE"/>
    <property type="match status" value="1"/>
</dbReference>
<dbReference type="RefSeq" id="XP_058335330.1">
    <property type="nucleotide sequence ID" value="XM_058469299.1"/>
</dbReference>
<comment type="cofactor">
    <cofactor evidence="1">
        <name>heme b</name>
        <dbReference type="ChEBI" id="CHEBI:60344"/>
    </cofactor>
</comment>
<accession>A0A9W9PJE3</accession>
<dbReference type="SUPFAM" id="SSF54909">
    <property type="entry name" value="Dimeric alpha+beta barrel"/>
    <property type="match status" value="1"/>
</dbReference>
<dbReference type="PROSITE" id="PS51404">
    <property type="entry name" value="DYP_PEROXIDASE"/>
    <property type="match status" value="1"/>
</dbReference>
<evidence type="ECO:0000313" key="11">
    <source>
        <dbReference type="Proteomes" id="UP001150941"/>
    </source>
</evidence>
<protein>
    <recommendedName>
        <fullName evidence="9">DyP dimeric alpha+beta barrel domain-containing protein</fullName>
    </recommendedName>
</protein>
<evidence type="ECO:0000256" key="2">
    <source>
        <dbReference type="ARBA" id="ARBA00022559"/>
    </source>
</evidence>
<reference evidence="10" key="2">
    <citation type="journal article" date="2023" name="IMA Fungus">
        <title>Comparative genomic study of the Penicillium genus elucidates a diverse pangenome and 15 lateral gene transfer events.</title>
        <authorList>
            <person name="Petersen C."/>
            <person name="Sorensen T."/>
            <person name="Nielsen M.R."/>
            <person name="Sondergaard T.E."/>
            <person name="Sorensen J.L."/>
            <person name="Fitzpatrick D.A."/>
            <person name="Frisvad J.C."/>
            <person name="Nielsen K.L."/>
        </authorList>
    </citation>
    <scope>NUCLEOTIDE SEQUENCE</scope>
    <source>
        <strain evidence="10">IBT 19713</strain>
    </source>
</reference>
<feature type="region of interest" description="Disordered" evidence="8">
    <location>
        <begin position="189"/>
        <end position="210"/>
    </location>
</feature>
<dbReference type="GeneID" id="83196602"/>
<feature type="domain" description="DyP dimeric alpha+beta barrel" evidence="9">
    <location>
        <begin position="9"/>
        <end position="164"/>
    </location>
</feature>
<keyword evidence="2" id="KW-0575">Peroxidase</keyword>
<name>A0A9W9PJE3_9EURO</name>
<dbReference type="Proteomes" id="UP001150941">
    <property type="component" value="Unassembled WGS sequence"/>
</dbReference>
<keyword evidence="3" id="KW-0349">Heme</keyword>
<sequence>MASEVDPANIQGSIWPRLPRYYESFLFFKIKDLEEDRSYTRFKEDLRKLVESGKITTGSQCKDYLEQHGGVNEARERVDTQPEERVTFNAINITFSGKGTTKLVGPYDELKLRDLLHELTGSRVPATPGWHNNDNWRCDGMFIVAAQREDELEATIKDLKSYFRIADDHTVDSPEASAKITLTKHGNVRNADGKAQRREIPDEKNPSKKRLENLRGKEHLGYEDHISQPAIEGLDPQPKEGEPAAIAPGNVIFLNRRGDNTKSPAWATDGSYLAFREIEERVPEFNKFVKTQSEKMQNFNDGTGEKLAAYMIGRWKNGSPVALDTEDSVAQHPFANNFEFKQNYSSSKEIRCPIAAHIRKMRPRADLYISKDGGEVSAQTNYWNNTNVILRRSVTFGPELQPGEEEMDPAERPKRGIYFMCYQGDLRNGLNFLTSRWASNEVFAGKGKLQERPGQDPIVSQRNRPDHPEPVFGIFDGEQPKELQLGYLPWIDQRGGEYFFTPSMEALRGVFVDEVE</sequence>
<reference evidence="10" key="1">
    <citation type="submission" date="2022-11" db="EMBL/GenBank/DDBJ databases">
        <authorList>
            <person name="Petersen C."/>
        </authorList>
    </citation>
    <scope>NUCLEOTIDE SEQUENCE</scope>
    <source>
        <strain evidence="10">IBT 19713</strain>
    </source>
</reference>
<comment type="similarity">
    <text evidence="7">Belongs to the DyP-type peroxidase family.</text>
</comment>
<dbReference type="GO" id="GO:0020037">
    <property type="term" value="F:heme binding"/>
    <property type="evidence" value="ECO:0007669"/>
    <property type="project" value="InterPro"/>
</dbReference>
<dbReference type="InterPro" id="IPR011008">
    <property type="entry name" value="Dimeric_a/b-barrel"/>
</dbReference>
<dbReference type="InterPro" id="IPR049509">
    <property type="entry name" value="DyP_N"/>
</dbReference>
<evidence type="ECO:0000256" key="3">
    <source>
        <dbReference type="ARBA" id="ARBA00022617"/>
    </source>
</evidence>
<proteinExistence type="inferred from homology"/>
<evidence type="ECO:0000256" key="8">
    <source>
        <dbReference type="SAM" id="MobiDB-lite"/>
    </source>
</evidence>
<evidence type="ECO:0000313" key="10">
    <source>
        <dbReference type="EMBL" id="KAJ5248551.1"/>
    </source>
</evidence>
<dbReference type="NCBIfam" id="TIGR01413">
    <property type="entry name" value="Dyp_perox_fam"/>
    <property type="match status" value="1"/>
</dbReference>
<evidence type="ECO:0000259" key="9">
    <source>
        <dbReference type="Pfam" id="PF21105"/>
    </source>
</evidence>
<dbReference type="PANTHER" id="PTHR30521:SF4">
    <property type="entry name" value="DEFERROCHELATASE"/>
    <property type="match status" value="1"/>
</dbReference>
<organism evidence="10 11">
    <name type="scientific">Penicillium chermesinum</name>
    <dbReference type="NCBI Taxonomy" id="63820"/>
    <lineage>
        <taxon>Eukaryota</taxon>
        <taxon>Fungi</taxon>
        <taxon>Dikarya</taxon>
        <taxon>Ascomycota</taxon>
        <taxon>Pezizomycotina</taxon>
        <taxon>Eurotiomycetes</taxon>
        <taxon>Eurotiomycetidae</taxon>
        <taxon>Eurotiales</taxon>
        <taxon>Aspergillaceae</taxon>
        <taxon>Penicillium</taxon>
    </lineage>
</organism>
<dbReference type="Pfam" id="PF21105">
    <property type="entry name" value="DyP_N"/>
    <property type="match status" value="1"/>
</dbReference>
<gene>
    <name evidence="10" type="ORF">N7468_000002</name>
</gene>
<evidence type="ECO:0000256" key="4">
    <source>
        <dbReference type="ARBA" id="ARBA00022723"/>
    </source>
</evidence>
<comment type="caution">
    <text evidence="10">The sequence shown here is derived from an EMBL/GenBank/DDBJ whole genome shotgun (WGS) entry which is preliminary data.</text>
</comment>
<keyword evidence="11" id="KW-1185">Reference proteome</keyword>